<organism evidence="2 3">
    <name type="scientific">Achlya hypogyna</name>
    <name type="common">Oomycete</name>
    <name type="synonym">Protoachlya hypogyna</name>
    <dbReference type="NCBI Taxonomy" id="1202772"/>
    <lineage>
        <taxon>Eukaryota</taxon>
        <taxon>Sar</taxon>
        <taxon>Stramenopiles</taxon>
        <taxon>Oomycota</taxon>
        <taxon>Saprolegniomycetes</taxon>
        <taxon>Saprolegniales</taxon>
        <taxon>Achlyaceae</taxon>
        <taxon>Achlya</taxon>
    </lineage>
</organism>
<name>A0A1V9YWK0_ACHHY</name>
<dbReference type="CDD" id="cd16279">
    <property type="entry name" value="metallo-hydrolase-like_MBL-fold"/>
    <property type="match status" value="1"/>
</dbReference>
<dbReference type="PANTHER" id="PTHR42663:SF6">
    <property type="entry name" value="HYDROLASE C777.06C-RELATED"/>
    <property type="match status" value="1"/>
</dbReference>
<reference evidence="2 3" key="1">
    <citation type="journal article" date="2014" name="Genome Biol. Evol.">
        <title>The secreted proteins of Achlya hypogyna and Thraustotheca clavata identify the ancestral oomycete secretome and reveal gene acquisitions by horizontal gene transfer.</title>
        <authorList>
            <person name="Misner I."/>
            <person name="Blouin N."/>
            <person name="Leonard G."/>
            <person name="Richards T.A."/>
            <person name="Lane C.E."/>
        </authorList>
    </citation>
    <scope>NUCLEOTIDE SEQUENCE [LARGE SCALE GENOMIC DNA]</scope>
    <source>
        <strain evidence="2 3">ATCC 48635</strain>
    </source>
</reference>
<protein>
    <recommendedName>
        <fullName evidence="1">Metallo-beta-lactamase domain-containing protein</fullName>
    </recommendedName>
</protein>
<dbReference type="SMART" id="SM00849">
    <property type="entry name" value="Lactamase_B"/>
    <property type="match status" value="1"/>
</dbReference>
<dbReference type="AlphaFoldDB" id="A0A1V9YWK0"/>
<feature type="domain" description="Metallo-beta-lactamase" evidence="1">
    <location>
        <begin position="61"/>
        <end position="275"/>
    </location>
</feature>
<sequence>MLRRLSRAFSSSPSSMPELEIVVLGSGPSSSVPVVRCLVTNPACPVCPEALANPASKNRRNNPSLLVRLLGKTVLIDCGKTFRDSLLRAHPFHSPFAIDAVVLTHGHADACFGLDDLRDVQQLEPETKALKPLGIHCHGRTKAEIEAKFDYLFQSKHTGGRWTAQLQWKLFEDMETFQVADNVAIQALPLWHGKDYIASGFLFGAEVGKRIAYLSDLSAIGDEALAVLQAAPIDVLFIDALHPEQYHGTHMNLIQALETIAVLKPKMSYLTGMGHQFNYHSPPPMLADFIATHRLGVEMAYDGLHLSW</sequence>
<dbReference type="Pfam" id="PF12706">
    <property type="entry name" value="Lactamase_B_2"/>
    <property type="match status" value="1"/>
</dbReference>
<evidence type="ECO:0000313" key="3">
    <source>
        <dbReference type="Proteomes" id="UP000243579"/>
    </source>
</evidence>
<keyword evidence="3" id="KW-1185">Reference proteome</keyword>
<proteinExistence type="predicted"/>
<dbReference type="Proteomes" id="UP000243579">
    <property type="component" value="Unassembled WGS sequence"/>
</dbReference>
<evidence type="ECO:0000259" key="1">
    <source>
        <dbReference type="SMART" id="SM00849"/>
    </source>
</evidence>
<dbReference type="Gene3D" id="3.60.15.10">
    <property type="entry name" value="Ribonuclease Z/Hydroxyacylglutathione hydrolase-like"/>
    <property type="match status" value="1"/>
</dbReference>
<dbReference type="SUPFAM" id="SSF56281">
    <property type="entry name" value="Metallo-hydrolase/oxidoreductase"/>
    <property type="match status" value="1"/>
</dbReference>
<dbReference type="InterPro" id="IPR001279">
    <property type="entry name" value="Metallo-B-lactamas"/>
</dbReference>
<dbReference type="OrthoDB" id="341300at2759"/>
<dbReference type="PANTHER" id="PTHR42663">
    <property type="entry name" value="HYDROLASE C777.06C-RELATED-RELATED"/>
    <property type="match status" value="1"/>
</dbReference>
<dbReference type="InterPro" id="IPR036866">
    <property type="entry name" value="RibonucZ/Hydroxyglut_hydro"/>
</dbReference>
<dbReference type="EMBL" id="JNBR01000672">
    <property type="protein sequence ID" value="OQR90081.1"/>
    <property type="molecule type" value="Genomic_DNA"/>
</dbReference>
<evidence type="ECO:0000313" key="2">
    <source>
        <dbReference type="EMBL" id="OQR90081.1"/>
    </source>
</evidence>
<comment type="caution">
    <text evidence="2">The sequence shown here is derived from an EMBL/GenBank/DDBJ whole genome shotgun (WGS) entry which is preliminary data.</text>
</comment>
<dbReference type="STRING" id="1202772.A0A1V9YWK0"/>
<accession>A0A1V9YWK0</accession>
<gene>
    <name evidence="2" type="ORF">ACHHYP_05817</name>
</gene>